<comment type="caution">
    <text evidence="2">The sequence shown here is derived from an EMBL/GenBank/DDBJ whole genome shotgun (WGS) entry which is preliminary data.</text>
</comment>
<dbReference type="PANTHER" id="PTHR43685">
    <property type="entry name" value="GLYCOSYLTRANSFERASE"/>
    <property type="match status" value="1"/>
</dbReference>
<dbReference type="InterPro" id="IPR001173">
    <property type="entry name" value="Glyco_trans_2-like"/>
</dbReference>
<gene>
    <name evidence="2" type="ORF">RQP50_26435</name>
</gene>
<dbReference type="InterPro" id="IPR050834">
    <property type="entry name" value="Glycosyltransf_2"/>
</dbReference>
<protein>
    <submittedName>
        <fullName evidence="2">Glycosyltransferase family A protein</fullName>
        <ecNumber evidence="2">2.4.-.-</ecNumber>
    </submittedName>
</protein>
<dbReference type="PANTHER" id="PTHR43685:SF2">
    <property type="entry name" value="GLYCOSYLTRANSFERASE 2-LIKE DOMAIN-CONTAINING PROTEIN"/>
    <property type="match status" value="1"/>
</dbReference>
<dbReference type="CDD" id="cd00761">
    <property type="entry name" value="Glyco_tranf_GTA_type"/>
    <property type="match status" value="1"/>
</dbReference>
<dbReference type="Proteomes" id="UP001250538">
    <property type="component" value="Unassembled WGS sequence"/>
</dbReference>
<dbReference type="EC" id="2.4.-.-" evidence="2"/>
<keyword evidence="2" id="KW-0808">Transferase</keyword>
<dbReference type="Gene3D" id="3.90.550.10">
    <property type="entry name" value="Spore Coat Polysaccharide Biosynthesis Protein SpsA, Chain A"/>
    <property type="match status" value="1"/>
</dbReference>
<dbReference type="Pfam" id="PF00535">
    <property type="entry name" value="Glycos_transf_2"/>
    <property type="match status" value="1"/>
</dbReference>
<accession>A0AAJ2K478</accession>
<dbReference type="SUPFAM" id="SSF53448">
    <property type="entry name" value="Nucleotide-diphospho-sugar transferases"/>
    <property type="match status" value="1"/>
</dbReference>
<keyword evidence="3" id="KW-1185">Reference proteome</keyword>
<evidence type="ECO:0000259" key="1">
    <source>
        <dbReference type="Pfam" id="PF00535"/>
    </source>
</evidence>
<sequence>MSKVSVIMPCYNDGAYIREALASVNAQTYKDIEVIIIDDGSDDPNTLQILDNISESNIKLLKTKRLRPAGARNEGISQATGKYILPLDADDIIEPEYIEKAVSIMEKDERVGVVYCFAELFGERSGRWDLPNYSLEKMLLDNIVFVTALFYKEDWENVGGFNTNMKHGMEDYDFWLSILEIGREIHQIPEVLFRYRIKPTSRTTEFMTNVQIVQETYRHIYEHHPVLYEKYKDQYAVGLRAALIEQIFLNRALQDGITILEKIKRIPLLKTIIKKYIMK</sequence>
<keyword evidence="2" id="KW-0328">Glycosyltransferase</keyword>
<feature type="domain" description="Glycosyltransferase 2-like" evidence="1">
    <location>
        <begin position="5"/>
        <end position="133"/>
    </location>
</feature>
<name>A0AAJ2K478_9BACL</name>
<evidence type="ECO:0000313" key="3">
    <source>
        <dbReference type="Proteomes" id="UP001250538"/>
    </source>
</evidence>
<proteinExistence type="predicted"/>
<reference evidence="3" key="1">
    <citation type="submission" date="2023-09" db="EMBL/GenBank/DDBJ databases">
        <title>Paenibacillus sp. chi10 Genome sequencing and assembly.</title>
        <authorList>
            <person name="Kim I."/>
        </authorList>
    </citation>
    <scope>NUCLEOTIDE SEQUENCE [LARGE SCALE GENOMIC DNA]</scope>
    <source>
        <strain evidence="3">chi10</strain>
    </source>
</reference>
<dbReference type="InterPro" id="IPR029044">
    <property type="entry name" value="Nucleotide-diphossugar_trans"/>
</dbReference>
<evidence type="ECO:0000313" key="2">
    <source>
        <dbReference type="EMBL" id="MDT8979777.1"/>
    </source>
</evidence>
<organism evidence="2 3">
    <name type="scientific">Paenibacillus suaedae</name>
    <dbReference type="NCBI Taxonomy" id="3077233"/>
    <lineage>
        <taxon>Bacteria</taxon>
        <taxon>Bacillati</taxon>
        <taxon>Bacillota</taxon>
        <taxon>Bacilli</taxon>
        <taxon>Bacillales</taxon>
        <taxon>Paenibacillaceae</taxon>
        <taxon>Paenibacillus</taxon>
    </lineage>
</organism>
<dbReference type="EMBL" id="JAVYAA010000009">
    <property type="protein sequence ID" value="MDT8979777.1"/>
    <property type="molecule type" value="Genomic_DNA"/>
</dbReference>
<dbReference type="AlphaFoldDB" id="A0AAJ2K478"/>
<dbReference type="GO" id="GO:0016757">
    <property type="term" value="F:glycosyltransferase activity"/>
    <property type="evidence" value="ECO:0007669"/>
    <property type="project" value="UniProtKB-KW"/>
</dbReference>
<dbReference type="RefSeq" id="WP_028533432.1">
    <property type="nucleotide sequence ID" value="NZ_JAVYAA010000009.1"/>
</dbReference>